<gene>
    <name evidence="2" type="ORF">FisN_22Lh171</name>
</gene>
<keyword evidence="3" id="KW-1185">Reference proteome</keyword>
<feature type="compositionally biased region" description="Basic residues" evidence="1">
    <location>
        <begin position="386"/>
        <end position="400"/>
    </location>
</feature>
<dbReference type="InParanoid" id="A0A1Z5JC06"/>
<sequence>MAPDETNKDDTPKGKPKRRKRGGGGGGRNWERKKLGGPPPTPQLKVTIRNIHNADLNGTVKNVGNRILRRLVQLAGDKLNTLDRIALQWDEDGFRALAEADDAARKLREEWKLMQDSEGKNTDAKETKKEGDVADTIKSTHSNDDSSELPSAVVEGMEQLSIVNPPQHESIIHVRALYVVPPKKTKRRGEKTGCAYLVLTAPPIAAREPDQDAASTRSGKSASDLVQAPFDYSQDVAKRRLMIQRTLEALIKTAEEDAKTKQEFSECVVLESMNGKTWKPRTDTVRRDRMEGTIEETADYKAFFEKSEQEKEERKARPKPAPGGGVSSVMTSTSSSNNNGGQPIATIVLHLRKKQEEEKKRKQGKSKPKEGDGNKGLPNQSDTKAGAKKIRGGKNKRNKKTTSSGLSKPSAGAKLGSG</sequence>
<evidence type="ECO:0000313" key="2">
    <source>
        <dbReference type="EMBL" id="GAX11486.1"/>
    </source>
</evidence>
<feature type="region of interest" description="Disordered" evidence="1">
    <location>
        <begin position="296"/>
        <end position="418"/>
    </location>
</feature>
<feature type="compositionally biased region" description="Low complexity" evidence="1">
    <location>
        <begin position="327"/>
        <end position="341"/>
    </location>
</feature>
<accession>A0A1Z5JC06</accession>
<name>A0A1Z5JC06_FISSO</name>
<dbReference type="OrthoDB" id="49236at2759"/>
<dbReference type="Proteomes" id="UP000198406">
    <property type="component" value="Unassembled WGS sequence"/>
</dbReference>
<dbReference type="AlphaFoldDB" id="A0A1Z5JC06"/>
<comment type="caution">
    <text evidence="2">The sequence shown here is derived from an EMBL/GenBank/DDBJ whole genome shotgun (WGS) entry which is preliminary data.</text>
</comment>
<proteinExistence type="predicted"/>
<dbReference type="EMBL" id="BDSP01000041">
    <property type="protein sequence ID" value="GAX11486.1"/>
    <property type="molecule type" value="Genomic_DNA"/>
</dbReference>
<protein>
    <submittedName>
        <fullName evidence="2">Uncharacterized protein</fullName>
    </submittedName>
</protein>
<organism evidence="2 3">
    <name type="scientific">Fistulifera solaris</name>
    <name type="common">Oleaginous diatom</name>
    <dbReference type="NCBI Taxonomy" id="1519565"/>
    <lineage>
        <taxon>Eukaryota</taxon>
        <taxon>Sar</taxon>
        <taxon>Stramenopiles</taxon>
        <taxon>Ochrophyta</taxon>
        <taxon>Bacillariophyta</taxon>
        <taxon>Bacillariophyceae</taxon>
        <taxon>Bacillariophycidae</taxon>
        <taxon>Naviculales</taxon>
        <taxon>Naviculaceae</taxon>
        <taxon>Fistulifera</taxon>
    </lineage>
</organism>
<feature type="region of interest" description="Disordered" evidence="1">
    <location>
        <begin position="115"/>
        <end position="149"/>
    </location>
</feature>
<feature type="compositionally biased region" description="Basic and acidic residues" evidence="1">
    <location>
        <begin position="115"/>
        <end position="132"/>
    </location>
</feature>
<feature type="compositionally biased region" description="Basic and acidic residues" evidence="1">
    <location>
        <begin position="1"/>
        <end position="13"/>
    </location>
</feature>
<evidence type="ECO:0000313" key="3">
    <source>
        <dbReference type="Proteomes" id="UP000198406"/>
    </source>
</evidence>
<feature type="region of interest" description="Disordered" evidence="1">
    <location>
        <begin position="1"/>
        <end position="43"/>
    </location>
</feature>
<evidence type="ECO:0000256" key="1">
    <source>
        <dbReference type="SAM" id="MobiDB-lite"/>
    </source>
</evidence>
<reference evidence="2 3" key="1">
    <citation type="journal article" date="2015" name="Plant Cell">
        <title>Oil accumulation by the oleaginous diatom Fistulifera solaris as revealed by the genome and transcriptome.</title>
        <authorList>
            <person name="Tanaka T."/>
            <person name="Maeda Y."/>
            <person name="Veluchamy A."/>
            <person name="Tanaka M."/>
            <person name="Abida H."/>
            <person name="Marechal E."/>
            <person name="Bowler C."/>
            <person name="Muto M."/>
            <person name="Sunaga Y."/>
            <person name="Tanaka M."/>
            <person name="Yoshino T."/>
            <person name="Taniguchi T."/>
            <person name="Fukuda Y."/>
            <person name="Nemoto M."/>
            <person name="Matsumoto M."/>
            <person name="Wong P.S."/>
            <person name="Aburatani S."/>
            <person name="Fujibuchi W."/>
        </authorList>
    </citation>
    <scope>NUCLEOTIDE SEQUENCE [LARGE SCALE GENOMIC DNA]</scope>
    <source>
        <strain evidence="2 3">JPCC DA0580</strain>
    </source>
</reference>
<feature type="compositionally biased region" description="Basic and acidic residues" evidence="1">
    <location>
        <begin position="296"/>
        <end position="315"/>
    </location>
</feature>